<evidence type="ECO:0000256" key="2">
    <source>
        <dbReference type="ARBA" id="ARBA00023125"/>
    </source>
</evidence>
<sequence length="218" mass="23429">MTDDADAAPGPKRPARVRILEAMMTLDDHRSVHEHTVDELAAIAGVAKGSVYYQFGSKDRLVREMLVHGGEELRVMMDAAAERAEPRGERDDVDPDTDDGERAGFAARLRAAVEFLDAHPSFTGLVAFALARRRDDEAQQLRAEKESIVALLADQLAALDAAVAAGAGRAPASRTRLEITATGLLSAAVTLAIDRHTTHPEWRVDDCVEALVAMVPGA</sequence>
<comment type="caution">
    <text evidence="7">The sequence shown here is derived from an EMBL/GenBank/DDBJ whole genome shotgun (WGS) entry which is preliminary data.</text>
</comment>
<name>A0ABP6R9T9_9MICC</name>
<dbReference type="RefSeq" id="WP_344717720.1">
    <property type="nucleotide sequence ID" value="NZ_BAAAYG010000002.1"/>
</dbReference>
<feature type="compositionally biased region" description="Basic and acidic residues" evidence="5">
    <location>
        <begin position="81"/>
        <end position="90"/>
    </location>
</feature>
<protein>
    <submittedName>
        <fullName evidence="7">TetR/AcrR family transcriptional regulator</fullName>
    </submittedName>
</protein>
<evidence type="ECO:0000313" key="7">
    <source>
        <dbReference type="EMBL" id="GAA3280391.1"/>
    </source>
</evidence>
<accession>A0ABP6R9T9</accession>
<organism evidence="7 8">
    <name type="scientific">Nesterenkonia halobia</name>
    <dbReference type="NCBI Taxonomy" id="37922"/>
    <lineage>
        <taxon>Bacteria</taxon>
        <taxon>Bacillati</taxon>
        <taxon>Actinomycetota</taxon>
        <taxon>Actinomycetes</taxon>
        <taxon>Micrococcales</taxon>
        <taxon>Micrococcaceae</taxon>
        <taxon>Nesterenkonia</taxon>
    </lineage>
</organism>
<dbReference type="InterPro" id="IPR050109">
    <property type="entry name" value="HTH-type_TetR-like_transc_reg"/>
</dbReference>
<proteinExistence type="predicted"/>
<keyword evidence="2 4" id="KW-0238">DNA-binding</keyword>
<evidence type="ECO:0000256" key="3">
    <source>
        <dbReference type="ARBA" id="ARBA00023163"/>
    </source>
</evidence>
<evidence type="ECO:0000256" key="1">
    <source>
        <dbReference type="ARBA" id="ARBA00023015"/>
    </source>
</evidence>
<reference evidence="8" key="1">
    <citation type="journal article" date="2019" name="Int. J. Syst. Evol. Microbiol.">
        <title>The Global Catalogue of Microorganisms (GCM) 10K type strain sequencing project: providing services to taxonomists for standard genome sequencing and annotation.</title>
        <authorList>
            <consortium name="The Broad Institute Genomics Platform"/>
            <consortium name="The Broad Institute Genome Sequencing Center for Infectious Disease"/>
            <person name="Wu L."/>
            <person name="Ma J."/>
        </authorList>
    </citation>
    <scope>NUCLEOTIDE SEQUENCE [LARGE SCALE GENOMIC DNA]</scope>
    <source>
        <strain evidence="8">JCM 11483</strain>
    </source>
</reference>
<feature type="domain" description="HTH tetR-type" evidence="6">
    <location>
        <begin position="13"/>
        <end position="73"/>
    </location>
</feature>
<feature type="region of interest" description="Disordered" evidence="5">
    <location>
        <begin position="81"/>
        <end position="101"/>
    </location>
</feature>
<dbReference type="PROSITE" id="PS50977">
    <property type="entry name" value="HTH_TETR_2"/>
    <property type="match status" value="1"/>
</dbReference>
<evidence type="ECO:0000313" key="8">
    <source>
        <dbReference type="Proteomes" id="UP001501736"/>
    </source>
</evidence>
<dbReference type="InterPro" id="IPR001647">
    <property type="entry name" value="HTH_TetR"/>
</dbReference>
<dbReference type="Gene3D" id="1.10.357.10">
    <property type="entry name" value="Tetracycline Repressor, domain 2"/>
    <property type="match status" value="1"/>
</dbReference>
<feature type="DNA-binding region" description="H-T-H motif" evidence="4">
    <location>
        <begin position="36"/>
        <end position="55"/>
    </location>
</feature>
<evidence type="ECO:0000259" key="6">
    <source>
        <dbReference type="PROSITE" id="PS50977"/>
    </source>
</evidence>
<dbReference type="PANTHER" id="PTHR30055">
    <property type="entry name" value="HTH-TYPE TRANSCRIPTIONAL REGULATOR RUTR"/>
    <property type="match status" value="1"/>
</dbReference>
<dbReference type="Proteomes" id="UP001501736">
    <property type="component" value="Unassembled WGS sequence"/>
</dbReference>
<evidence type="ECO:0000256" key="5">
    <source>
        <dbReference type="SAM" id="MobiDB-lite"/>
    </source>
</evidence>
<dbReference type="PANTHER" id="PTHR30055:SF234">
    <property type="entry name" value="HTH-TYPE TRANSCRIPTIONAL REGULATOR BETI"/>
    <property type="match status" value="1"/>
</dbReference>
<dbReference type="Pfam" id="PF00440">
    <property type="entry name" value="TetR_N"/>
    <property type="match status" value="1"/>
</dbReference>
<keyword evidence="1" id="KW-0805">Transcription regulation</keyword>
<gene>
    <name evidence="7" type="ORF">GCM10020260_04610</name>
</gene>
<dbReference type="EMBL" id="BAAAYG010000002">
    <property type="protein sequence ID" value="GAA3280391.1"/>
    <property type="molecule type" value="Genomic_DNA"/>
</dbReference>
<evidence type="ECO:0000256" key="4">
    <source>
        <dbReference type="PROSITE-ProRule" id="PRU00335"/>
    </source>
</evidence>
<dbReference type="SUPFAM" id="SSF46689">
    <property type="entry name" value="Homeodomain-like"/>
    <property type="match status" value="1"/>
</dbReference>
<keyword evidence="8" id="KW-1185">Reference proteome</keyword>
<keyword evidence="3" id="KW-0804">Transcription</keyword>
<dbReference type="InterPro" id="IPR009057">
    <property type="entry name" value="Homeodomain-like_sf"/>
</dbReference>